<proteinExistence type="predicted"/>
<reference evidence="1" key="1">
    <citation type="submission" date="2011-04" db="EMBL/GenBank/DDBJ databases">
        <title>Evolution of plant cell wall degrading machinery underlies the functional diversity of forest fungi.</title>
        <authorList>
            <consortium name="US DOE Joint Genome Institute (JGI-PGF)"/>
            <person name="Eastwood D.C."/>
            <person name="Floudas D."/>
            <person name="Binder M."/>
            <person name="Majcherczyk A."/>
            <person name="Schneider P."/>
            <person name="Aerts A."/>
            <person name="Asiegbu F.O."/>
            <person name="Baker S.E."/>
            <person name="Barry K."/>
            <person name="Bendiksby M."/>
            <person name="Blumentritt M."/>
            <person name="Coutinho P.M."/>
            <person name="Cullen D."/>
            <person name="Cullen D."/>
            <person name="Gathman A."/>
            <person name="Goodell B."/>
            <person name="Henrissat B."/>
            <person name="Ihrmark K."/>
            <person name="Kauserud H."/>
            <person name="Kohler A."/>
            <person name="LaButti K."/>
            <person name="Lapidus A."/>
            <person name="Lavin J.L."/>
            <person name="Lee Y.-H."/>
            <person name="Lindquist E."/>
            <person name="Lilly W."/>
            <person name="Lucas S."/>
            <person name="Morin E."/>
            <person name="Murat C."/>
            <person name="Oguiza J.A."/>
            <person name="Park J."/>
            <person name="Pisabarro A.G."/>
            <person name="Riley R."/>
            <person name="Rosling A."/>
            <person name="Salamov A."/>
            <person name="Schmidt O."/>
            <person name="Schmutz J."/>
            <person name="Skrede I."/>
            <person name="Stenlid J."/>
            <person name="Wiebenga A."/>
            <person name="Xie X."/>
            <person name="Kues U."/>
            <person name="Hibbett D.S."/>
            <person name="Hoffmeister D."/>
            <person name="Hogberg N."/>
            <person name="Martin F."/>
            <person name="Grigoriev I.V."/>
            <person name="Watkinson S.C."/>
        </authorList>
    </citation>
    <scope>NUCLEOTIDE SEQUENCE</scope>
    <source>
        <strain evidence="1">S7.9</strain>
    </source>
</reference>
<dbReference type="OrthoDB" id="3268221at2759"/>
<protein>
    <submittedName>
        <fullName evidence="1">Uncharacterized protein</fullName>
    </submittedName>
</protein>
<dbReference type="RefSeq" id="XP_007317278.1">
    <property type="nucleotide sequence ID" value="XM_007317216.1"/>
</dbReference>
<sequence length="60" mass="6720">MGMQEGLEMGKDIGYLHGRSKGYAQGRTSADRVLDKILQHEDIEVEEYIDSRGPSPEIRG</sequence>
<name>F8NU82_SERL9</name>
<accession>F8NU82</accession>
<dbReference type="Proteomes" id="UP000008064">
    <property type="component" value="Unassembled WGS sequence"/>
</dbReference>
<evidence type="ECO:0000313" key="1">
    <source>
        <dbReference type="EMBL" id="EGO25156.1"/>
    </source>
</evidence>
<dbReference type="EMBL" id="GL945433">
    <property type="protein sequence ID" value="EGO25156.1"/>
    <property type="molecule type" value="Genomic_DNA"/>
</dbReference>
<feature type="non-terminal residue" evidence="1">
    <location>
        <position position="60"/>
    </location>
</feature>
<dbReference type="AlphaFoldDB" id="F8NU82"/>
<gene>
    <name evidence="1" type="ORF">SERLADRAFT_386605</name>
</gene>
<dbReference type="KEGG" id="sla:SERLADRAFT_386605"/>
<dbReference type="GeneID" id="18811225"/>
<dbReference type="HOGENOM" id="CLU_2948351_0_0_1"/>
<organism>
    <name type="scientific">Serpula lacrymans var. lacrymans (strain S7.9)</name>
    <name type="common">Dry rot fungus</name>
    <dbReference type="NCBI Taxonomy" id="578457"/>
    <lineage>
        <taxon>Eukaryota</taxon>
        <taxon>Fungi</taxon>
        <taxon>Dikarya</taxon>
        <taxon>Basidiomycota</taxon>
        <taxon>Agaricomycotina</taxon>
        <taxon>Agaricomycetes</taxon>
        <taxon>Agaricomycetidae</taxon>
        <taxon>Boletales</taxon>
        <taxon>Coniophorineae</taxon>
        <taxon>Serpulaceae</taxon>
        <taxon>Serpula</taxon>
    </lineage>
</organism>